<comment type="subcellular location">
    <subcellularLocation>
        <location evidence="3">Cytoplasm</location>
    </subcellularLocation>
</comment>
<organism evidence="6 7">
    <name type="scientific">Flavobacterium agricola</name>
    <dbReference type="NCBI Taxonomy" id="2870839"/>
    <lineage>
        <taxon>Bacteria</taxon>
        <taxon>Pseudomonadati</taxon>
        <taxon>Bacteroidota</taxon>
        <taxon>Flavobacteriia</taxon>
        <taxon>Flavobacteriales</taxon>
        <taxon>Flavobacteriaceae</taxon>
        <taxon>Flavobacterium</taxon>
    </lineage>
</organism>
<evidence type="ECO:0000256" key="3">
    <source>
        <dbReference type="HAMAP-Rule" id="MF_01077"/>
    </source>
</evidence>
<gene>
    <name evidence="3 6" type="primary">rimP</name>
    <name evidence="6" type="ORF">K5I29_09680</name>
</gene>
<evidence type="ECO:0000256" key="2">
    <source>
        <dbReference type="ARBA" id="ARBA00022517"/>
    </source>
</evidence>
<name>A0ABY6M0Q0_9FLAO</name>
<dbReference type="Pfam" id="PF17384">
    <property type="entry name" value="DUF150_C"/>
    <property type="match status" value="1"/>
</dbReference>
<dbReference type="Pfam" id="PF02576">
    <property type="entry name" value="RimP_N"/>
    <property type="match status" value="1"/>
</dbReference>
<dbReference type="PANTHER" id="PTHR33867">
    <property type="entry name" value="RIBOSOME MATURATION FACTOR RIMP"/>
    <property type="match status" value="1"/>
</dbReference>
<dbReference type="InterPro" id="IPR028989">
    <property type="entry name" value="RimP_N"/>
</dbReference>
<evidence type="ECO:0000259" key="5">
    <source>
        <dbReference type="Pfam" id="PF17384"/>
    </source>
</evidence>
<dbReference type="PANTHER" id="PTHR33867:SF1">
    <property type="entry name" value="RIBOSOME MATURATION FACTOR RIMP"/>
    <property type="match status" value="1"/>
</dbReference>
<dbReference type="InterPro" id="IPR035956">
    <property type="entry name" value="RimP_N_sf"/>
</dbReference>
<keyword evidence="1 3" id="KW-0963">Cytoplasm</keyword>
<accession>A0ABY6M0Q0</accession>
<dbReference type="HAMAP" id="MF_01077">
    <property type="entry name" value="RimP"/>
    <property type="match status" value="1"/>
</dbReference>
<dbReference type="InterPro" id="IPR028998">
    <property type="entry name" value="RimP_C"/>
</dbReference>
<dbReference type="Gene3D" id="3.30.300.70">
    <property type="entry name" value="RimP-like superfamily, N-terminal"/>
    <property type="match status" value="1"/>
</dbReference>
<proteinExistence type="inferred from homology"/>
<feature type="domain" description="Ribosome maturation factor RimP C-terminal" evidence="5">
    <location>
        <begin position="83"/>
        <end position="155"/>
    </location>
</feature>
<sequence>MTFKEQVNSLLQAALEQREDLFLVSLTISEANKIQIIIDGDNGVSIQDCIDVSRAVEHNLDREEVDFELEVASYGALTAFSLPRQFAKNKGRNVAVLQTNGEKFEAVIAEVTTENVTFTWSVREPKPIGKGKHTVEKTLTLPYDEIKSATVIIVF</sequence>
<dbReference type="EMBL" id="CP081495">
    <property type="protein sequence ID" value="UYW00778.1"/>
    <property type="molecule type" value="Genomic_DNA"/>
</dbReference>
<dbReference type="RefSeq" id="WP_264432883.1">
    <property type="nucleotide sequence ID" value="NZ_CP081495.1"/>
</dbReference>
<keyword evidence="2 3" id="KW-0690">Ribosome biogenesis</keyword>
<dbReference type="NCBIfam" id="NF002531">
    <property type="entry name" value="PRK02001.1"/>
    <property type="match status" value="1"/>
</dbReference>
<evidence type="ECO:0000256" key="1">
    <source>
        <dbReference type="ARBA" id="ARBA00022490"/>
    </source>
</evidence>
<protein>
    <recommendedName>
        <fullName evidence="3">Ribosome maturation factor RimP</fullName>
    </recommendedName>
</protein>
<keyword evidence="7" id="KW-1185">Reference proteome</keyword>
<dbReference type="InterPro" id="IPR003728">
    <property type="entry name" value="Ribosome_maturation_RimP"/>
</dbReference>
<comment type="function">
    <text evidence="3">Required for maturation of 30S ribosomal subunits.</text>
</comment>
<dbReference type="SUPFAM" id="SSF75420">
    <property type="entry name" value="YhbC-like, N-terminal domain"/>
    <property type="match status" value="1"/>
</dbReference>
<reference evidence="6" key="1">
    <citation type="submission" date="2021-08" db="EMBL/GenBank/DDBJ databases">
        <title>Flavobacterium sp. strain CC-SYL302.</title>
        <authorList>
            <person name="Lin S.-Y."/>
            <person name="Lee T.-H."/>
            <person name="Young C.-C."/>
        </authorList>
    </citation>
    <scope>NUCLEOTIDE SEQUENCE</scope>
    <source>
        <strain evidence="6">CC-SYL302</strain>
    </source>
</reference>
<evidence type="ECO:0000313" key="6">
    <source>
        <dbReference type="EMBL" id="UYW00778.1"/>
    </source>
</evidence>
<evidence type="ECO:0000259" key="4">
    <source>
        <dbReference type="Pfam" id="PF02576"/>
    </source>
</evidence>
<feature type="domain" description="Ribosome maturation factor RimP N-terminal" evidence="4">
    <location>
        <begin position="20"/>
        <end position="76"/>
    </location>
</feature>
<evidence type="ECO:0000313" key="7">
    <source>
        <dbReference type="Proteomes" id="UP001163328"/>
    </source>
</evidence>
<dbReference type="Proteomes" id="UP001163328">
    <property type="component" value="Chromosome"/>
</dbReference>
<comment type="similarity">
    <text evidence="3">Belongs to the RimP family.</text>
</comment>